<evidence type="ECO:0000256" key="3">
    <source>
        <dbReference type="ARBA" id="ARBA00022692"/>
    </source>
</evidence>
<feature type="transmembrane region" description="Helical" evidence="7">
    <location>
        <begin position="24"/>
        <end position="44"/>
    </location>
</feature>
<organism evidence="9 10">
    <name type="scientific">Alicyclobacillus fodiniaquatilis</name>
    <dbReference type="NCBI Taxonomy" id="1661150"/>
    <lineage>
        <taxon>Bacteria</taxon>
        <taxon>Bacillati</taxon>
        <taxon>Bacillota</taxon>
        <taxon>Bacilli</taxon>
        <taxon>Bacillales</taxon>
        <taxon>Alicyclobacillaceae</taxon>
        <taxon>Alicyclobacillus</taxon>
    </lineage>
</organism>
<dbReference type="PANTHER" id="PTHR30509">
    <property type="entry name" value="P-HYDROXYBENZOIC ACID EFFLUX PUMP SUBUNIT-RELATED"/>
    <property type="match status" value="1"/>
</dbReference>
<evidence type="ECO:0000256" key="5">
    <source>
        <dbReference type="ARBA" id="ARBA00023136"/>
    </source>
</evidence>
<evidence type="ECO:0000256" key="6">
    <source>
        <dbReference type="ARBA" id="ARBA00043993"/>
    </source>
</evidence>
<feature type="transmembrane region" description="Helical" evidence="7">
    <location>
        <begin position="410"/>
        <end position="426"/>
    </location>
</feature>
<keyword evidence="2" id="KW-1003">Cell membrane</keyword>
<feature type="transmembrane region" description="Helical" evidence="7">
    <location>
        <begin position="134"/>
        <end position="155"/>
    </location>
</feature>
<keyword evidence="10" id="KW-1185">Reference proteome</keyword>
<reference evidence="10" key="1">
    <citation type="journal article" date="2019" name="Int. J. Syst. Evol. Microbiol.">
        <title>The Global Catalogue of Microorganisms (GCM) 10K type strain sequencing project: providing services to taxonomists for standard genome sequencing and annotation.</title>
        <authorList>
            <consortium name="The Broad Institute Genomics Platform"/>
            <consortium name="The Broad Institute Genome Sequencing Center for Infectious Disease"/>
            <person name="Wu L."/>
            <person name="Ma J."/>
        </authorList>
    </citation>
    <scope>NUCLEOTIDE SEQUENCE [LARGE SCALE GENOMIC DNA]</scope>
    <source>
        <strain evidence="10">CGMCC 1.12286</strain>
    </source>
</reference>
<evidence type="ECO:0000256" key="4">
    <source>
        <dbReference type="ARBA" id="ARBA00022989"/>
    </source>
</evidence>
<dbReference type="RefSeq" id="WP_377945567.1">
    <property type="nucleotide sequence ID" value="NZ_JBHUCX010000097.1"/>
</dbReference>
<evidence type="ECO:0000259" key="8">
    <source>
        <dbReference type="Pfam" id="PF13515"/>
    </source>
</evidence>
<feature type="transmembrane region" description="Helical" evidence="7">
    <location>
        <begin position="506"/>
        <end position="531"/>
    </location>
</feature>
<dbReference type="PANTHER" id="PTHR30509:SF9">
    <property type="entry name" value="MULTIDRUG RESISTANCE PROTEIN MDTO"/>
    <property type="match status" value="1"/>
</dbReference>
<evidence type="ECO:0000256" key="1">
    <source>
        <dbReference type="ARBA" id="ARBA00004651"/>
    </source>
</evidence>
<gene>
    <name evidence="9" type="ORF">ACFSB2_23615</name>
</gene>
<feature type="transmembrane region" description="Helical" evidence="7">
    <location>
        <begin position="161"/>
        <end position="180"/>
    </location>
</feature>
<keyword evidence="4 7" id="KW-1133">Transmembrane helix</keyword>
<feature type="transmembrane region" description="Helical" evidence="7">
    <location>
        <begin position="112"/>
        <end position="127"/>
    </location>
</feature>
<dbReference type="EMBL" id="JBHUCX010000097">
    <property type="protein sequence ID" value="MFD1677655.1"/>
    <property type="molecule type" value="Genomic_DNA"/>
</dbReference>
<feature type="transmembrane region" description="Helical" evidence="7">
    <location>
        <begin position="432"/>
        <end position="449"/>
    </location>
</feature>
<comment type="similarity">
    <text evidence="6">Belongs to the YccS/YhfK family.</text>
</comment>
<sequence>MKQFAWRCVWLADMWDRILASDPGLTRLHTALAVAVAVASTLGVEYEVASATHAGPSGIVIAMLLGAVVAMMGTMSLSGTGVWAKVRNAAFFPVAVGIGMLAGGAMDGHTDLMLAVFVVVMFAAVIVRRFGVPYFFYGFMGWMGYFFAAFTNATLEMVPRLLVSVIVASAWVLLLSITVLRTNPTRALRQTVLAFGANARAMAWVCAEFLRASDTRRRERLCRRLHAQQVRLAEAALMVEAWSAEPGALPPNQSAPALRRRLIDAEHVLDQLAAYAEMLAQRDTVVTSAAALVAERLAHRDDAGARQAAHDLMKTVEQVCPMSTEDGRRGLSAARLFAEAALEFIRLAQAAFTSVQTGIVMDEALIDEFQPVVGLALGNLPGSPAVAKDVPARGARWNLFARLDLTTRQAIQVVVAGGLAIVFGRALSPTRYYWAVIAAFVMFTGTATRTETFLKGVYRVLGTFVGLIASIGLAELTAGHTAWVLIVVVASIFCGFYLVRVSYAYMIFFITIMIGQLYSVLHEFSAGLLVLRLEETSIGAVIGFVVALAVVPLSTRDTVRVARNNFLNAFRELLDTAAKRLTNADGEPDLDTLTRTLDNQFRQLALVTKPLARPLIWGYSPRVRHRLALYASITTGARALAVALRQPYPSATSKLASACQMLALNATRLSEPDAVKQKNVSITPDTDVEHILFADAAYTTGDCSAEPVVRRLFHLEQLLRELNANPSDPL</sequence>
<evidence type="ECO:0000256" key="2">
    <source>
        <dbReference type="ARBA" id="ARBA00022475"/>
    </source>
</evidence>
<feature type="transmembrane region" description="Helical" evidence="7">
    <location>
        <begin position="480"/>
        <end position="499"/>
    </location>
</feature>
<feature type="transmembrane region" description="Helical" evidence="7">
    <location>
        <begin position="56"/>
        <end position="77"/>
    </location>
</feature>
<proteinExistence type="inferred from homology"/>
<keyword evidence="3 7" id="KW-0812">Transmembrane</keyword>
<accession>A0ABW4JPA2</accession>
<evidence type="ECO:0000256" key="7">
    <source>
        <dbReference type="SAM" id="Phobius"/>
    </source>
</evidence>
<comment type="subcellular location">
    <subcellularLocation>
        <location evidence="1">Cell membrane</location>
        <topology evidence="1">Multi-pass membrane protein</topology>
    </subcellularLocation>
</comment>
<evidence type="ECO:0000313" key="9">
    <source>
        <dbReference type="EMBL" id="MFD1677655.1"/>
    </source>
</evidence>
<dbReference type="Proteomes" id="UP001597079">
    <property type="component" value="Unassembled WGS sequence"/>
</dbReference>
<feature type="domain" description="Integral membrane bound transporter" evidence="8">
    <location>
        <begin position="419"/>
        <end position="546"/>
    </location>
</feature>
<protein>
    <submittedName>
        <fullName evidence="9">FUSC family protein</fullName>
    </submittedName>
</protein>
<dbReference type="Pfam" id="PF13515">
    <property type="entry name" value="FUSC_2"/>
    <property type="match status" value="1"/>
</dbReference>
<feature type="transmembrane region" description="Helical" evidence="7">
    <location>
        <begin position="456"/>
        <end position="474"/>
    </location>
</feature>
<evidence type="ECO:0000313" key="10">
    <source>
        <dbReference type="Proteomes" id="UP001597079"/>
    </source>
</evidence>
<name>A0ABW4JPA2_9BACL</name>
<comment type="caution">
    <text evidence="9">The sequence shown here is derived from an EMBL/GenBank/DDBJ whole genome shotgun (WGS) entry which is preliminary data.</text>
</comment>
<dbReference type="InterPro" id="IPR049453">
    <property type="entry name" value="Memb_transporter_dom"/>
</dbReference>
<keyword evidence="5 7" id="KW-0472">Membrane</keyword>
<feature type="transmembrane region" description="Helical" evidence="7">
    <location>
        <begin position="537"/>
        <end position="555"/>
    </location>
</feature>
<feature type="transmembrane region" description="Helical" evidence="7">
    <location>
        <begin position="89"/>
        <end position="106"/>
    </location>
</feature>